<sequence length="60" mass="6744">MKRSTIQQAPSNSDNTMKFSLEYAHEWWMRFGESCPISGDAIARRNGTMLGSSFWAGVEA</sequence>
<dbReference type="RefSeq" id="WP_066598465.1">
    <property type="nucleotide sequence ID" value="NZ_CP016282.1"/>
</dbReference>
<gene>
    <name evidence="1" type="ORF">PA27867_3624</name>
</gene>
<proteinExistence type="predicted"/>
<dbReference type="STRING" id="670052.PA27867_3624"/>
<dbReference type="AlphaFoldDB" id="A0A1B1BPG7"/>
<keyword evidence="2" id="KW-1185">Reference proteome</keyword>
<evidence type="ECO:0000313" key="1">
    <source>
        <dbReference type="EMBL" id="ANP74542.1"/>
    </source>
</evidence>
<protein>
    <submittedName>
        <fullName evidence="1">Uncharacterized protein</fullName>
    </submittedName>
</protein>
<reference evidence="1 2" key="1">
    <citation type="submission" date="2016-06" db="EMBL/GenBank/DDBJ databases">
        <title>Genome sequencing of Cryobacterium arcticum PAMC 27867.</title>
        <authorList>
            <person name="Lee J."/>
            <person name="Kim O.-S."/>
        </authorList>
    </citation>
    <scope>NUCLEOTIDE SEQUENCE [LARGE SCALE GENOMIC DNA]</scope>
    <source>
        <strain evidence="1 2">PAMC 27867</strain>
    </source>
</reference>
<accession>A0A1B1BPG7</accession>
<dbReference type="Proteomes" id="UP000092582">
    <property type="component" value="Chromosome 1"/>
</dbReference>
<name>A0A1B1BPG7_9MICO</name>
<dbReference type="EMBL" id="CP016282">
    <property type="protein sequence ID" value="ANP74542.1"/>
    <property type="molecule type" value="Genomic_DNA"/>
</dbReference>
<evidence type="ECO:0000313" key="2">
    <source>
        <dbReference type="Proteomes" id="UP000092582"/>
    </source>
</evidence>
<dbReference type="KEGG" id="cart:PA27867_3624"/>
<organism evidence="1 2">
    <name type="scientific">Cryobacterium arcticum</name>
    <dbReference type="NCBI Taxonomy" id="670052"/>
    <lineage>
        <taxon>Bacteria</taxon>
        <taxon>Bacillati</taxon>
        <taxon>Actinomycetota</taxon>
        <taxon>Actinomycetes</taxon>
        <taxon>Micrococcales</taxon>
        <taxon>Microbacteriaceae</taxon>
        <taxon>Cryobacterium</taxon>
    </lineage>
</organism>